<dbReference type="PROSITE" id="PS50048">
    <property type="entry name" value="ZN2_CY6_FUNGAL_2"/>
    <property type="match status" value="1"/>
</dbReference>
<gene>
    <name evidence="7" type="ORF">LRAMOSA07353</name>
</gene>
<reference evidence="7" key="1">
    <citation type="journal article" date="2014" name="Genome Announc.">
        <title>De novo whole-genome sequence and genome annotation of Lichtheimia ramosa.</title>
        <authorList>
            <person name="Linde J."/>
            <person name="Schwartze V."/>
            <person name="Binder U."/>
            <person name="Lass-Florl C."/>
            <person name="Voigt K."/>
            <person name="Horn F."/>
        </authorList>
    </citation>
    <scope>NUCLEOTIDE SEQUENCE</scope>
    <source>
        <strain evidence="7">JMRC FSU:6197</strain>
    </source>
</reference>
<name>A0A077WCN3_9FUNG</name>
<dbReference type="GO" id="GO:0000981">
    <property type="term" value="F:DNA-binding transcription factor activity, RNA polymerase II-specific"/>
    <property type="evidence" value="ECO:0007669"/>
    <property type="project" value="InterPro"/>
</dbReference>
<keyword evidence="3" id="KW-0805">Transcription regulation</keyword>
<dbReference type="SUPFAM" id="SSF57701">
    <property type="entry name" value="Zn2/Cys6 DNA-binding domain"/>
    <property type="match status" value="1"/>
</dbReference>
<keyword evidence="4" id="KW-0804">Transcription</keyword>
<dbReference type="SMART" id="SM00066">
    <property type="entry name" value="GAL4"/>
    <property type="match status" value="1"/>
</dbReference>
<evidence type="ECO:0000256" key="5">
    <source>
        <dbReference type="ARBA" id="ARBA00023242"/>
    </source>
</evidence>
<proteinExistence type="predicted"/>
<sequence>MSSNATTTATHNSREKKPIEYYFVDMASPDRFSKLKVSQACDFCRRRKSKCDVGIPGSRSCSNCRKAGVVCIFAKHRQHGTSSASATPKMKASGKASSAFKSKKSKRQRVLVMTGASTTTPTTTTTAAVNDQERSSPPYHQNLVQWIYGVFPSLDVNNTCTTTTYPDSNISSFVYSHPQQSLEDLERELLDVYFCDIHPLFPVLDDHYQHHGHMSHLLRCALLALTCAVTRPNMLTLASSYADQANEQLERSPANIDTMQVMLILYKYQEMTTGLSPLGYSTPSYLDRARDMHHRLWPLNMHDPAIHRIRSMLYLIAFWSGLIEQRSTWIKWCSDCEAALEHFSSGHGGLDALVQITTRYRKGLIHHGDYFYIPTTLEGSVYELYWSVIHDMTFLSSHNIYAAERIEQHVSHLLGTVTHHSCILGSHMLIYALKLALHTYIGYYASATSSLPTTTLTNTHDDPRDDIAIWTHTRLTQLSQLFYELGAQPEISISIQQLIHMLCDSHLQT</sequence>
<dbReference type="Gene3D" id="4.10.240.10">
    <property type="entry name" value="Zn(2)-C6 fungal-type DNA-binding domain"/>
    <property type="match status" value="1"/>
</dbReference>
<dbReference type="OrthoDB" id="2262349at2759"/>
<organism evidence="7">
    <name type="scientific">Lichtheimia ramosa</name>
    <dbReference type="NCBI Taxonomy" id="688394"/>
    <lineage>
        <taxon>Eukaryota</taxon>
        <taxon>Fungi</taxon>
        <taxon>Fungi incertae sedis</taxon>
        <taxon>Mucoromycota</taxon>
        <taxon>Mucoromycotina</taxon>
        <taxon>Mucoromycetes</taxon>
        <taxon>Mucorales</taxon>
        <taxon>Lichtheimiaceae</taxon>
        <taxon>Lichtheimia</taxon>
    </lineage>
</organism>
<dbReference type="PROSITE" id="PS00463">
    <property type="entry name" value="ZN2_CY6_FUNGAL_1"/>
    <property type="match status" value="1"/>
</dbReference>
<evidence type="ECO:0000256" key="3">
    <source>
        <dbReference type="ARBA" id="ARBA00023015"/>
    </source>
</evidence>
<dbReference type="EMBL" id="LK023315">
    <property type="protein sequence ID" value="CDS04823.1"/>
    <property type="molecule type" value="Genomic_DNA"/>
</dbReference>
<keyword evidence="5" id="KW-0539">Nucleus</keyword>
<dbReference type="InterPro" id="IPR036864">
    <property type="entry name" value="Zn2-C6_fun-type_DNA-bd_sf"/>
</dbReference>
<dbReference type="CDD" id="cd00067">
    <property type="entry name" value="GAL4"/>
    <property type="match status" value="1"/>
</dbReference>
<protein>
    <recommendedName>
        <fullName evidence="6">Zn(2)-C6 fungal-type domain-containing protein</fullName>
    </recommendedName>
</protein>
<dbReference type="PANTHER" id="PTHR47338:SF5">
    <property type="entry name" value="ZN(II)2CYS6 TRANSCRIPTION FACTOR (EUROFUNG)"/>
    <property type="match status" value="1"/>
</dbReference>
<dbReference type="AlphaFoldDB" id="A0A077WCN3"/>
<dbReference type="InterPro" id="IPR050815">
    <property type="entry name" value="TF_fung"/>
</dbReference>
<evidence type="ECO:0000256" key="2">
    <source>
        <dbReference type="ARBA" id="ARBA00022723"/>
    </source>
</evidence>
<feature type="domain" description="Zn(2)-C6 fungal-type" evidence="6">
    <location>
        <begin position="40"/>
        <end position="73"/>
    </location>
</feature>
<evidence type="ECO:0000256" key="1">
    <source>
        <dbReference type="ARBA" id="ARBA00004123"/>
    </source>
</evidence>
<comment type="subcellular location">
    <subcellularLocation>
        <location evidence="1">Nucleus</location>
    </subcellularLocation>
</comment>
<dbReference type="InterPro" id="IPR001138">
    <property type="entry name" value="Zn2Cys6_DnaBD"/>
</dbReference>
<dbReference type="GO" id="GO:0008270">
    <property type="term" value="F:zinc ion binding"/>
    <property type="evidence" value="ECO:0007669"/>
    <property type="project" value="InterPro"/>
</dbReference>
<dbReference type="Pfam" id="PF00172">
    <property type="entry name" value="Zn_clus"/>
    <property type="match status" value="1"/>
</dbReference>
<dbReference type="PANTHER" id="PTHR47338">
    <property type="entry name" value="ZN(II)2CYS6 TRANSCRIPTION FACTOR (EUROFUNG)-RELATED"/>
    <property type="match status" value="1"/>
</dbReference>
<dbReference type="CDD" id="cd12148">
    <property type="entry name" value="fungal_TF_MHR"/>
    <property type="match status" value="1"/>
</dbReference>
<evidence type="ECO:0000259" key="6">
    <source>
        <dbReference type="PROSITE" id="PS50048"/>
    </source>
</evidence>
<keyword evidence="2" id="KW-0479">Metal-binding</keyword>
<dbReference type="GO" id="GO:0005634">
    <property type="term" value="C:nucleus"/>
    <property type="evidence" value="ECO:0007669"/>
    <property type="project" value="UniProtKB-SubCell"/>
</dbReference>
<evidence type="ECO:0000256" key="4">
    <source>
        <dbReference type="ARBA" id="ARBA00023163"/>
    </source>
</evidence>
<evidence type="ECO:0000313" key="7">
    <source>
        <dbReference type="EMBL" id="CDS04823.1"/>
    </source>
</evidence>
<accession>A0A077WCN3</accession>